<evidence type="ECO:0000313" key="3">
    <source>
        <dbReference type="Proteomes" id="UP000239899"/>
    </source>
</evidence>
<dbReference type="OrthoDB" id="413520at2759"/>
<dbReference type="SUPFAM" id="SSF53335">
    <property type="entry name" value="S-adenosyl-L-methionine-dependent methyltransferases"/>
    <property type="match status" value="1"/>
</dbReference>
<dbReference type="CDD" id="cd02440">
    <property type="entry name" value="AdoMet_MTases"/>
    <property type="match status" value="1"/>
</dbReference>
<feature type="compositionally biased region" description="Low complexity" evidence="1">
    <location>
        <begin position="27"/>
        <end position="48"/>
    </location>
</feature>
<dbReference type="Gene3D" id="3.40.50.150">
    <property type="entry name" value="Vaccinia Virus protein VP39"/>
    <property type="match status" value="1"/>
</dbReference>
<dbReference type="EMBL" id="LHPG02000023">
    <property type="protein sequence ID" value="PRW20591.1"/>
    <property type="molecule type" value="Genomic_DNA"/>
</dbReference>
<dbReference type="STRING" id="3076.A0A2P6TD70"/>
<reference evidence="2 3" key="1">
    <citation type="journal article" date="2018" name="Plant J.">
        <title>Genome sequences of Chlorella sorokiniana UTEX 1602 and Micractinium conductrix SAG 241.80: implications to maltose excretion by a green alga.</title>
        <authorList>
            <person name="Arriola M.B."/>
            <person name="Velmurugan N."/>
            <person name="Zhang Y."/>
            <person name="Plunkett M.H."/>
            <person name="Hondzo H."/>
            <person name="Barney B.M."/>
        </authorList>
    </citation>
    <scope>NUCLEOTIDE SEQUENCE [LARGE SCALE GENOMIC DNA]</scope>
    <source>
        <strain evidence="3">UTEX 1602</strain>
    </source>
</reference>
<evidence type="ECO:0000313" key="2">
    <source>
        <dbReference type="EMBL" id="PRW20591.1"/>
    </source>
</evidence>
<dbReference type="Pfam" id="PF10294">
    <property type="entry name" value="Methyltransf_16"/>
    <property type="match status" value="1"/>
</dbReference>
<keyword evidence="3" id="KW-1185">Reference proteome</keyword>
<comment type="caution">
    <text evidence="2">The sequence shown here is derived from an EMBL/GenBank/DDBJ whole genome shotgun (WGS) entry which is preliminary data.</text>
</comment>
<evidence type="ECO:0000256" key="1">
    <source>
        <dbReference type="SAM" id="MobiDB-lite"/>
    </source>
</evidence>
<dbReference type="Proteomes" id="UP000239899">
    <property type="component" value="Unassembled WGS sequence"/>
</dbReference>
<keyword evidence="2" id="KW-0489">Methyltransferase</keyword>
<name>A0A2P6TD70_CHLSO</name>
<keyword evidence="2" id="KW-0808">Transferase</keyword>
<dbReference type="PANTHER" id="PTHR14614">
    <property type="entry name" value="HEPATOCELLULAR CARCINOMA-ASSOCIATED ANTIGEN"/>
    <property type="match status" value="1"/>
</dbReference>
<gene>
    <name evidence="2" type="ORF">C2E21_8967</name>
</gene>
<dbReference type="InterPro" id="IPR029063">
    <property type="entry name" value="SAM-dependent_MTases_sf"/>
</dbReference>
<sequence>MPLEPPEAQAVKTLTWQLDGRSSRSSQQAPDGAAQPATAPAAAPAAAQPEEDPDLIGLDIWPASIALCRYLTNHPELVAGQRVLELGAGMSLVGLLCAALGAQHALLTDYEPQVLAHLQDNAALNSLQQRCASLRLDWRQPAASLAPEQQGSWLRIVAADVLYASAVVQPLISTLRLLLHPEGVALIGHQVRRAIVLDPATRLPRLEDEDEPLEKFKAACAAAGLQHRLLSSRETCSNRDSDPMVLLAVGGPQARLAELPLLPSES</sequence>
<proteinExistence type="predicted"/>
<accession>A0A2P6TD70</accession>
<dbReference type="GO" id="GO:0008168">
    <property type="term" value="F:methyltransferase activity"/>
    <property type="evidence" value="ECO:0007669"/>
    <property type="project" value="UniProtKB-KW"/>
</dbReference>
<protein>
    <submittedName>
        <fullName evidence="2">S-adenosyl-L-methionine-dependent methyltransferase</fullName>
    </submittedName>
</protein>
<feature type="region of interest" description="Disordered" evidence="1">
    <location>
        <begin position="17"/>
        <end position="49"/>
    </location>
</feature>
<dbReference type="AlphaFoldDB" id="A0A2P6TD70"/>
<dbReference type="InterPro" id="IPR019410">
    <property type="entry name" value="Methyltransf_16"/>
</dbReference>
<dbReference type="GO" id="GO:0032259">
    <property type="term" value="P:methylation"/>
    <property type="evidence" value="ECO:0007669"/>
    <property type="project" value="UniProtKB-KW"/>
</dbReference>
<organism evidence="2 3">
    <name type="scientific">Chlorella sorokiniana</name>
    <name type="common">Freshwater green alga</name>
    <dbReference type="NCBI Taxonomy" id="3076"/>
    <lineage>
        <taxon>Eukaryota</taxon>
        <taxon>Viridiplantae</taxon>
        <taxon>Chlorophyta</taxon>
        <taxon>core chlorophytes</taxon>
        <taxon>Trebouxiophyceae</taxon>
        <taxon>Chlorellales</taxon>
        <taxon>Chlorellaceae</taxon>
        <taxon>Chlorella clade</taxon>
        <taxon>Chlorella</taxon>
    </lineage>
</organism>